<keyword evidence="1" id="KW-0808">Transferase</keyword>
<dbReference type="PANTHER" id="PTHR31625">
    <property type="match status" value="1"/>
</dbReference>
<dbReference type="Proteomes" id="UP000317650">
    <property type="component" value="Chromosome 4"/>
</dbReference>
<name>A0A4S8KGL5_MUSBA</name>
<evidence type="ECO:0000313" key="3">
    <source>
        <dbReference type="EMBL" id="THU74486.1"/>
    </source>
</evidence>
<dbReference type="Pfam" id="PF02458">
    <property type="entry name" value="Transferase"/>
    <property type="match status" value="1"/>
</dbReference>
<sequence>MMSSPPELKVLERCQVSPSPGAVAESTLPLTFFDIGWLYAGSVERVFFYAFPVSTSEFIDSVVPSLKSSLSLALQHFYPLAGKIRRSPGSVDKFEIHYADGDSVSFTLAEHDDDFDDISGSHPRELIRLLPLVPQLPQPDDDNQGMRLLALQVTVFPGRGIAVGVTVHHAACDGSSSVRFLSSWASACARPGRLGPAPPVLDRSLISDPKDLYSIFFESLVTNSPVTEPLMNQAVPRGAVISSFTLKGDHIRRLKEFASSTAKAKAKAEEGGASLRCSTTVVTYAYAWVCLVKTRAFADDRIAHFAFVVDCKARLRPPVPATYFGNCLLACFVEMKAGELTGEDGVAAAAIAISKAIQGFIDGPLEGADELPEKYKSAASEQALSVAGSPKLRVYEVDFGWGKPKKVEIISIARTGAMSVAESREEEGGVEIGLVLPKLDMDKLKAHFSSGLELLE</sequence>
<reference evidence="3 4" key="1">
    <citation type="journal article" date="2019" name="Nat. Plants">
        <title>Genome sequencing of Musa balbisiana reveals subgenome evolution and function divergence in polyploid bananas.</title>
        <authorList>
            <person name="Yao X."/>
        </authorList>
    </citation>
    <scope>NUCLEOTIDE SEQUENCE [LARGE SCALE GENOMIC DNA]</scope>
    <source>
        <strain evidence="4">cv. DH-PKW</strain>
        <tissue evidence="3">Leaves</tissue>
    </source>
</reference>
<gene>
    <name evidence="3" type="ORF">C4D60_Mb04t33890</name>
</gene>
<accession>A0A4S8KGL5</accession>
<dbReference type="GO" id="GO:0016747">
    <property type="term" value="F:acyltransferase activity, transferring groups other than amino-acyl groups"/>
    <property type="evidence" value="ECO:0007669"/>
    <property type="project" value="UniProtKB-ARBA"/>
</dbReference>
<keyword evidence="4" id="KW-1185">Reference proteome</keyword>
<organism evidence="3 4">
    <name type="scientific">Musa balbisiana</name>
    <name type="common">Banana</name>
    <dbReference type="NCBI Taxonomy" id="52838"/>
    <lineage>
        <taxon>Eukaryota</taxon>
        <taxon>Viridiplantae</taxon>
        <taxon>Streptophyta</taxon>
        <taxon>Embryophyta</taxon>
        <taxon>Tracheophyta</taxon>
        <taxon>Spermatophyta</taxon>
        <taxon>Magnoliopsida</taxon>
        <taxon>Liliopsida</taxon>
        <taxon>Zingiberales</taxon>
        <taxon>Musaceae</taxon>
        <taxon>Musa</taxon>
    </lineage>
</organism>
<evidence type="ECO:0000256" key="2">
    <source>
        <dbReference type="ARBA" id="ARBA00023315"/>
    </source>
</evidence>
<dbReference type="InterPro" id="IPR023213">
    <property type="entry name" value="CAT-like_dom_sf"/>
</dbReference>
<protein>
    <submittedName>
        <fullName evidence="3">Uncharacterized protein</fullName>
    </submittedName>
</protein>
<dbReference type="SUPFAM" id="SSF52777">
    <property type="entry name" value="CoA-dependent acyltransferases"/>
    <property type="match status" value="1"/>
</dbReference>
<comment type="caution">
    <text evidence="3">The sequence shown here is derived from an EMBL/GenBank/DDBJ whole genome shotgun (WGS) entry which is preliminary data.</text>
</comment>
<dbReference type="Gene3D" id="3.30.559.10">
    <property type="entry name" value="Chloramphenicol acetyltransferase-like domain"/>
    <property type="match status" value="2"/>
</dbReference>
<keyword evidence="2" id="KW-0012">Acyltransferase</keyword>
<dbReference type="EMBL" id="PYDT01000001">
    <property type="protein sequence ID" value="THU74486.1"/>
    <property type="molecule type" value="Genomic_DNA"/>
</dbReference>
<evidence type="ECO:0000256" key="1">
    <source>
        <dbReference type="ARBA" id="ARBA00022679"/>
    </source>
</evidence>
<dbReference type="STRING" id="52838.A0A4S8KGL5"/>
<dbReference type="AlphaFoldDB" id="A0A4S8KGL5"/>
<proteinExistence type="predicted"/>
<dbReference type="InterPro" id="IPR051504">
    <property type="entry name" value="Plant_metabolite_acyltrans"/>
</dbReference>
<evidence type="ECO:0000313" key="4">
    <source>
        <dbReference type="Proteomes" id="UP000317650"/>
    </source>
</evidence>